<evidence type="ECO:0000256" key="1">
    <source>
        <dbReference type="SAM" id="MobiDB-lite"/>
    </source>
</evidence>
<name>A0A8H7S3I5_9FUNG</name>
<proteinExistence type="predicted"/>
<feature type="region of interest" description="Disordered" evidence="1">
    <location>
        <begin position="300"/>
        <end position="328"/>
    </location>
</feature>
<gene>
    <name evidence="2" type="ORF">INT45_008618</name>
</gene>
<protein>
    <submittedName>
        <fullName evidence="2">Uncharacterized protein</fullName>
    </submittedName>
</protein>
<sequence>MGLTTRHSLDRIYGRPADHGKISTLSTATYYTDSSKITRTRLASEQQEVATNSNSGYQSFGHVHQHQSNDDINSWQKDSNTSAQCLPTTAHEDCIMDETGPIHWLSRCYSTGQPTSQISNRHLLKQLNRTRNHITAPITAPMQQELVWWISQLQTWNDSARTPFSHQLLGTSDRMESITNAIPSQYLAHTTHHLTLTTLYVPSAHNPADSPSRAMTIQNEWKLPPATYQLLDQLWGPHHIYLFASATNHQTKHFQALENGTRSLISSPPLESYSMISTALDSESTTCNTNNTKLAISTLVSTRHSASTTTTNSNQHPSKRERSVEQESNMDLISMEPQRKTMKSESGAAIAITNKTKNINPSTKIRQAVYERWCEFTDLNFMEPNVFHLTSFLASQYETKKWKISTVLAYQSSILALYTTEQSNQICNHQHFQDFHKGLRQGTILPQKFFDYNLQPALSYILSLGDNNKMTVDLLTAKLAWLLAMVGFLRPSDLEHIDLAQCSISQDDILSLVIDLLVCPVNTYKAYCSCVASISVSVPHPVFTKVSLVPLLRYVHHHDQGLSSQRISKYINQVMKFVGRPPGAPIPKARALGAILAAQSGVSVENLVVQRNWSSRKMFEQFYRISVQTQETFTSSTLDSQPRSPTRICDVQ</sequence>
<feature type="compositionally biased region" description="Polar residues" evidence="1">
    <location>
        <begin position="300"/>
        <end position="316"/>
    </location>
</feature>
<reference evidence="2 3" key="1">
    <citation type="submission" date="2020-12" db="EMBL/GenBank/DDBJ databases">
        <title>Metabolic potential, ecology and presence of endohyphal bacteria is reflected in genomic diversity of Mucoromycotina.</title>
        <authorList>
            <person name="Muszewska A."/>
            <person name="Okrasinska A."/>
            <person name="Steczkiewicz K."/>
            <person name="Drgas O."/>
            <person name="Orlowska M."/>
            <person name="Perlinska-Lenart U."/>
            <person name="Aleksandrzak-Piekarczyk T."/>
            <person name="Szatraj K."/>
            <person name="Zielenkiewicz U."/>
            <person name="Pilsyk S."/>
            <person name="Malc E."/>
            <person name="Mieczkowski P."/>
            <person name="Kruszewska J.S."/>
            <person name="Biernat P."/>
            <person name="Pawlowska J."/>
        </authorList>
    </citation>
    <scope>NUCLEOTIDE SEQUENCE [LARGE SCALE GENOMIC DNA]</scope>
    <source>
        <strain evidence="2 3">CBS 142.35</strain>
    </source>
</reference>
<evidence type="ECO:0000313" key="3">
    <source>
        <dbReference type="Proteomes" id="UP000646827"/>
    </source>
</evidence>
<evidence type="ECO:0000313" key="2">
    <source>
        <dbReference type="EMBL" id="KAG2221097.1"/>
    </source>
</evidence>
<dbReference type="EMBL" id="JAEPRB010000119">
    <property type="protein sequence ID" value="KAG2221097.1"/>
    <property type="molecule type" value="Genomic_DNA"/>
</dbReference>
<dbReference type="Proteomes" id="UP000646827">
    <property type="component" value="Unassembled WGS sequence"/>
</dbReference>
<comment type="caution">
    <text evidence="2">The sequence shown here is derived from an EMBL/GenBank/DDBJ whole genome shotgun (WGS) entry which is preliminary data.</text>
</comment>
<accession>A0A8H7S3I5</accession>
<dbReference type="OrthoDB" id="5588333at2759"/>
<dbReference type="AlphaFoldDB" id="A0A8H7S3I5"/>
<organism evidence="2 3">
    <name type="scientific">Circinella minor</name>
    <dbReference type="NCBI Taxonomy" id="1195481"/>
    <lineage>
        <taxon>Eukaryota</taxon>
        <taxon>Fungi</taxon>
        <taxon>Fungi incertae sedis</taxon>
        <taxon>Mucoromycota</taxon>
        <taxon>Mucoromycotina</taxon>
        <taxon>Mucoromycetes</taxon>
        <taxon>Mucorales</taxon>
        <taxon>Lichtheimiaceae</taxon>
        <taxon>Circinella</taxon>
    </lineage>
</organism>
<feature type="region of interest" description="Disordered" evidence="1">
    <location>
        <begin position="45"/>
        <end position="73"/>
    </location>
</feature>
<keyword evidence="3" id="KW-1185">Reference proteome</keyword>
<feature type="compositionally biased region" description="Polar residues" evidence="1">
    <location>
        <begin position="45"/>
        <end position="58"/>
    </location>
</feature>